<comment type="caution">
    <text evidence="1">The sequence shown here is derived from an EMBL/GenBank/DDBJ whole genome shotgun (WGS) entry which is preliminary data.</text>
</comment>
<accession>A0ABQ1N4D4</accession>
<evidence type="ECO:0000313" key="2">
    <source>
        <dbReference type="Proteomes" id="UP000636010"/>
    </source>
</evidence>
<dbReference type="EMBL" id="BMEC01000015">
    <property type="protein sequence ID" value="GGC50571.1"/>
    <property type="molecule type" value="Genomic_DNA"/>
</dbReference>
<gene>
    <name evidence="1" type="ORF">GCM10011506_40310</name>
</gene>
<organism evidence="1 2">
    <name type="scientific">Marivirga lumbricoides</name>
    <dbReference type="NCBI Taxonomy" id="1046115"/>
    <lineage>
        <taxon>Bacteria</taxon>
        <taxon>Pseudomonadati</taxon>
        <taxon>Bacteroidota</taxon>
        <taxon>Cytophagia</taxon>
        <taxon>Cytophagales</taxon>
        <taxon>Marivirgaceae</taxon>
        <taxon>Marivirga</taxon>
    </lineage>
</organism>
<evidence type="ECO:0008006" key="3">
    <source>
        <dbReference type="Google" id="ProtNLM"/>
    </source>
</evidence>
<sequence length="146" mass="17280">MINKNIIIATILTVSHFTCISQTPDDIVKTFFSKYEQNNMEALSYLFDSNDWMGESKEQIQNLKSQLAGTVQLLGEYYGYELLAKKKINQLELHTYFIKYDRQPLRFSILFYKPNDKWQLQNFSFDDTLDSELEEALRINKLELNE</sequence>
<name>A0ABQ1N4D4_9BACT</name>
<keyword evidence="2" id="KW-1185">Reference proteome</keyword>
<evidence type="ECO:0000313" key="1">
    <source>
        <dbReference type="EMBL" id="GGC50571.1"/>
    </source>
</evidence>
<reference evidence="2" key="1">
    <citation type="journal article" date="2019" name="Int. J. Syst. Evol. Microbiol.">
        <title>The Global Catalogue of Microorganisms (GCM) 10K type strain sequencing project: providing services to taxonomists for standard genome sequencing and annotation.</title>
        <authorList>
            <consortium name="The Broad Institute Genomics Platform"/>
            <consortium name="The Broad Institute Genome Sequencing Center for Infectious Disease"/>
            <person name="Wu L."/>
            <person name="Ma J."/>
        </authorList>
    </citation>
    <scope>NUCLEOTIDE SEQUENCE [LARGE SCALE GENOMIC DNA]</scope>
    <source>
        <strain evidence="2">CGMCC 1.10832</strain>
    </source>
</reference>
<proteinExistence type="predicted"/>
<dbReference type="Proteomes" id="UP000636010">
    <property type="component" value="Unassembled WGS sequence"/>
</dbReference>
<protein>
    <recommendedName>
        <fullName evidence="3">DUF3887 domain-containing protein</fullName>
    </recommendedName>
</protein>
<dbReference type="RefSeq" id="WP_188467080.1">
    <property type="nucleotide sequence ID" value="NZ_BAABHU010000015.1"/>
</dbReference>